<proteinExistence type="predicted"/>
<sequence length="148" mass="16657">MLFFAFLVGITPISFAEEDSKKISWEKATLESKYFIHFQAQTRNADGSLVSVIETFHGEYLSDSRTDLAYSQLPLVDASAEISNKKYEMRELVVAMGSIPAPENIVSAFNVGYEIDGEYVAVFHAFPPFILVENSDTVTVQWTIFKKI</sequence>
<protein>
    <submittedName>
        <fullName evidence="1">Uncharacterized protein</fullName>
    </submittedName>
</protein>
<organism evidence="1">
    <name type="scientific">marine metagenome</name>
    <dbReference type="NCBI Taxonomy" id="408172"/>
    <lineage>
        <taxon>unclassified sequences</taxon>
        <taxon>metagenomes</taxon>
        <taxon>ecological metagenomes</taxon>
    </lineage>
</organism>
<dbReference type="AlphaFoldDB" id="A0A382N867"/>
<accession>A0A382N867</accession>
<reference evidence="1" key="1">
    <citation type="submission" date="2018-05" db="EMBL/GenBank/DDBJ databases">
        <authorList>
            <person name="Lanie J.A."/>
            <person name="Ng W.-L."/>
            <person name="Kazmierczak K.M."/>
            <person name="Andrzejewski T.M."/>
            <person name="Davidsen T.M."/>
            <person name="Wayne K.J."/>
            <person name="Tettelin H."/>
            <person name="Glass J.I."/>
            <person name="Rusch D."/>
            <person name="Podicherti R."/>
            <person name="Tsui H.-C.T."/>
            <person name="Winkler M.E."/>
        </authorList>
    </citation>
    <scope>NUCLEOTIDE SEQUENCE</scope>
</reference>
<evidence type="ECO:0000313" key="1">
    <source>
        <dbReference type="EMBL" id="SVC56397.1"/>
    </source>
</evidence>
<gene>
    <name evidence="1" type="ORF">METZ01_LOCUS309251</name>
</gene>
<name>A0A382N867_9ZZZZ</name>
<dbReference type="EMBL" id="UINC01098122">
    <property type="protein sequence ID" value="SVC56397.1"/>
    <property type="molecule type" value="Genomic_DNA"/>
</dbReference>